<accession>A0A318QVA1</accession>
<evidence type="ECO:0000313" key="3">
    <source>
        <dbReference type="EMBL" id="PYD81418.1"/>
    </source>
</evidence>
<feature type="compositionally biased region" description="Polar residues" evidence="1">
    <location>
        <begin position="182"/>
        <end position="204"/>
    </location>
</feature>
<protein>
    <recommendedName>
        <fullName evidence="2">Dit-like phage tail protein N-terminal domain-containing protein</fullName>
    </recommendedName>
</protein>
<sequence>MTTTATEIASLLFTSNGHIVAATGTTTTPDIVAREGHRDALTITQHPVETGASITDHAFKMPAEVRLEYGFSNSSIQALGSDFDSFSLTDLVDGNLGEGFVKEIYAQLLALQSARTLCQVVTSKRLYKNMLIASIETETTAETAYAMHVSVTCQEVIIASTVTSSISSSDQSDASSTAATVNSGQQQLSEVSNQTSVAAQDPSS</sequence>
<evidence type="ECO:0000259" key="2">
    <source>
        <dbReference type="Pfam" id="PF21821"/>
    </source>
</evidence>
<dbReference type="Proteomes" id="UP000247417">
    <property type="component" value="Unassembled WGS sequence"/>
</dbReference>
<dbReference type="OrthoDB" id="7285510at2"/>
<gene>
    <name evidence="3" type="ORF">CFR80_11930</name>
</gene>
<dbReference type="Pfam" id="PF21821">
    <property type="entry name" value="Dit_like"/>
    <property type="match status" value="1"/>
</dbReference>
<feature type="compositionally biased region" description="Low complexity" evidence="1">
    <location>
        <begin position="167"/>
        <end position="181"/>
    </location>
</feature>
<name>A0A318QVA1_9PROT</name>
<dbReference type="AlphaFoldDB" id="A0A318QVA1"/>
<evidence type="ECO:0000256" key="1">
    <source>
        <dbReference type="SAM" id="MobiDB-lite"/>
    </source>
</evidence>
<dbReference type="STRING" id="940286.GCA_000227565_01393"/>
<dbReference type="EMBL" id="NKTX01000032">
    <property type="protein sequence ID" value="PYD81418.1"/>
    <property type="molecule type" value="Genomic_DNA"/>
</dbReference>
<proteinExistence type="predicted"/>
<dbReference type="InterPro" id="IPR048494">
    <property type="entry name" value="Dit-like_N"/>
</dbReference>
<organism evidence="3 4">
    <name type="scientific">Komagataeibacter oboediens</name>
    <dbReference type="NCBI Taxonomy" id="65958"/>
    <lineage>
        <taxon>Bacteria</taxon>
        <taxon>Pseudomonadati</taxon>
        <taxon>Pseudomonadota</taxon>
        <taxon>Alphaproteobacteria</taxon>
        <taxon>Acetobacterales</taxon>
        <taxon>Acetobacteraceae</taxon>
        <taxon>Komagataeibacter</taxon>
    </lineage>
</organism>
<comment type="caution">
    <text evidence="3">The sequence shown here is derived from an EMBL/GenBank/DDBJ whole genome shotgun (WGS) entry which is preliminary data.</text>
</comment>
<feature type="region of interest" description="Disordered" evidence="1">
    <location>
        <begin position="167"/>
        <end position="204"/>
    </location>
</feature>
<feature type="domain" description="Dit-like phage tail protein N-terminal" evidence="2">
    <location>
        <begin position="30"/>
        <end position="166"/>
    </location>
</feature>
<evidence type="ECO:0000313" key="4">
    <source>
        <dbReference type="Proteomes" id="UP000247417"/>
    </source>
</evidence>
<dbReference type="RefSeq" id="WP_110507425.1">
    <property type="nucleotide sequence ID" value="NZ_NKTX01000032.1"/>
</dbReference>
<reference evidence="3 4" key="1">
    <citation type="submission" date="2017-07" db="EMBL/GenBank/DDBJ databases">
        <title>A draft genome sequence of Komagataeibacter oboediens LMG 18849.</title>
        <authorList>
            <person name="Skraban J."/>
            <person name="Cleenwerck I."/>
            <person name="Vandamme P."/>
            <person name="Trcek J."/>
        </authorList>
    </citation>
    <scope>NUCLEOTIDE SEQUENCE [LARGE SCALE GENOMIC DNA]</scope>
    <source>
        <strain evidence="3 4">LMG 18849</strain>
    </source>
</reference>